<evidence type="ECO:0000256" key="8">
    <source>
        <dbReference type="SAM" id="Phobius"/>
    </source>
</evidence>
<dbReference type="InterPro" id="IPR049142">
    <property type="entry name" value="MS_channel_1st"/>
</dbReference>
<dbReference type="InterPro" id="IPR052702">
    <property type="entry name" value="MscS-like_channel"/>
</dbReference>
<dbReference type="GO" id="GO:0008381">
    <property type="term" value="F:mechanosensitive monoatomic ion channel activity"/>
    <property type="evidence" value="ECO:0007669"/>
    <property type="project" value="UniProtKB-ARBA"/>
</dbReference>
<dbReference type="InterPro" id="IPR049278">
    <property type="entry name" value="MS_channel_C"/>
</dbReference>
<evidence type="ECO:0000313" key="16">
    <source>
        <dbReference type="Proteomes" id="UP000240987"/>
    </source>
</evidence>
<dbReference type="InterPro" id="IPR025692">
    <property type="entry name" value="MscS_IM_dom1"/>
</dbReference>
<evidence type="ECO:0000256" key="1">
    <source>
        <dbReference type="ARBA" id="ARBA00004651"/>
    </source>
</evidence>
<evidence type="ECO:0000256" key="7">
    <source>
        <dbReference type="SAM" id="Coils"/>
    </source>
</evidence>
<dbReference type="SUPFAM" id="SSF50182">
    <property type="entry name" value="Sm-like ribonucleoproteins"/>
    <property type="match status" value="1"/>
</dbReference>
<comment type="similarity">
    <text evidence="2">Belongs to the MscS (TC 1.A.23) family.</text>
</comment>
<feature type="coiled-coil region" evidence="7">
    <location>
        <begin position="110"/>
        <end position="172"/>
    </location>
</feature>
<keyword evidence="5 8" id="KW-1133">Transmembrane helix</keyword>
<feature type="transmembrane region" description="Helical" evidence="8">
    <location>
        <begin position="526"/>
        <end position="552"/>
    </location>
</feature>
<feature type="transmembrane region" description="Helical" evidence="8">
    <location>
        <begin position="878"/>
        <end position="904"/>
    </location>
</feature>
<evidence type="ECO:0000259" key="12">
    <source>
        <dbReference type="Pfam" id="PF12795"/>
    </source>
</evidence>
<gene>
    <name evidence="15" type="ORF">C9J12_03650</name>
</gene>
<feature type="transmembrane region" description="Helical" evidence="8">
    <location>
        <begin position="790"/>
        <end position="807"/>
    </location>
</feature>
<dbReference type="SUPFAM" id="SSF82861">
    <property type="entry name" value="Mechanosensitive channel protein MscS (YggB), transmembrane region"/>
    <property type="match status" value="1"/>
</dbReference>
<keyword evidence="4 8" id="KW-0812">Transmembrane</keyword>
<dbReference type="Proteomes" id="UP000240987">
    <property type="component" value="Unassembled WGS sequence"/>
</dbReference>
<dbReference type="InterPro" id="IPR011014">
    <property type="entry name" value="MscS_channel_TM-2"/>
</dbReference>
<evidence type="ECO:0000259" key="10">
    <source>
        <dbReference type="Pfam" id="PF00924"/>
    </source>
</evidence>
<dbReference type="Pfam" id="PF12794">
    <property type="entry name" value="MscS_TM"/>
    <property type="match status" value="1"/>
</dbReference>
<keyword evidence="16" id="KW-1185">Reference proteome</keyword>
<sequence length="1102" mass="125919">MLKAHHFLFFLFLSLLTAFSTIADEIEDSQAALTSKIEELNQLPNTPETIKELDSYLQAQNRIDKTKEFNIRTRQYQLVTETFPQEADKLKQKIAAYSSTEFPDFFEWGKEELTLEIAEQDNALVQLEVTRKNDKNLLLEIEHGIDEFSYQSEALRVKIKKVETKLAKTQHDSGDTAALNETLLFKIEQQFYISQVFMLEAEQLSSGNRRTLTKFKITYANLEIEARQAYRNNLQNMLNRVLRTSADTNIENSNELQENLIDQPPVLRQLIITNQRLSSSFGSFSTKREQVQQQIKTTNEQITIVSKTADDLDMMSEWLKLSPAFSESLRTRIDRLPSNPPIEALNKNIAQNQINKYEYQQQHDTLSERAKNLTEIEALTPEQQKTAKKLISANLALLKKIIAASDTLIYQQATLTVAFDRLNNMLIDLKTEATKRLFWAPDAKTFSLNLITDTWEKLKWFFSPFQWVNLLKAPAVIEKLKLFIGIGIIALIIMSLNWCRSRWLKYLEKTSQKIGKVTQDKFSYSYINVFLSFCLAWPVPIIVAITGLLLSSAWQYPFVHHLGQALSLPLALVVYCFMREIVRDNGLFISHFNWDKSVVNKTFIHYRNLLWIYLPMMVIQNFTYLYSDIDISGTLGRLAFIISNIAVSYFHWRMWQVKLPMTYGDVPEGKAHIGHHIFWWALILLPQGLNYAALNGYLGSSQIVMNKMEMSAVIGVVTLLIYYLVKRLMLIQKRRLAFERAKIKRQEIIAQRQAEVLEDKDDAPISSELHIEIEEPEVDLDKISAQSLRLLRSLLLLIYVAVLSLIWDDLYQAITLLEDISLWDATSTINGIEQLSAITVKSVLLAILAIFLTGILARDLPGAMELLILQHLDLSPGTGYAITSLTRYFAIFTGIIIGSGLIGFDWSKMQWLVAALGVGIGFGMQEIFANFISGIIILFEKPIRIGDTVTIRELTGVVAKIKTRATTIVDWDRKEVIVPNKSFVTEQFINWSLSDAITRVTLTISVQYVSDSELVTQLLFEAADECELVLDNPAPEVFFLGLTANCQNFEVRAYAAETGHRLGLTHDLHCRIKNKFIKHDISIASPQLEVSIKDKMAHPFAK</sequence>
<keyword evidence="9" id="KW-0732">Signal</keyword>
<dbReference type="SUPFAM" id="SSF82689">
    <property type="entry name" value="Mechanosensitive channel protein MscS (YggB), C-terminal domain"/>
    <property type="match status" value="1"/>
</dbReference>
<dbReference type="Pfam" id="PF21082">
    <property type="entry name" value="MS_channel_3rd"/>
    <property type="match status" value="1"/>
</dbReference>
<dbReference type="RefSeq" id="WP_107241456.1">
    <property type="nucleotide sequence ID" value="NZ_PYMJ01000002.1"/>
</dbReference>
<dbReference type="Gene3D" id="1.10.287.1260">
    <property type="match status" value="1"/>
</dbReference>
<evidence type="ECO:0000256" key="5">
    <source>
        <dbReference type="ARBA" id="ARBA00022989"/>
    </source>
</evidence>
<dbReference type="AlphaFoldDB" id="A0A2T3JPV4"/>
<dbReference type="Pfam" id="PF12795">
    <property type="entry name" value="MscS_porin"/>
    <property type="match status" value="1"/>
</dbReference>
<feature type="domain" description="Mechanosensitive ion channel inner membrane" evidence="11">
    <location>
        <begin position="484"/>
        <end position="823"/>
    </location>
</feature>
<protein>
    <submittedName>
        <fullName evidence="15">Miniconductance mechanosensitive channel MscM</fullName>
    </submittedName>
</protein>
<dbReference type="EMBL" id="PYMJ01000002">
    <property type="protein sequence ID" value="PSU51068.1"/>
    <property type="molecule type" value="Genomic_DNA"/>
</dbReference>
<dbReference type="Pfam" id="PF21088">
    <property type="entry name" value="MS_channel_1st"/>
    <property type="match status" value="1"/>
</dbReference>
<keyword evidence="6 8" id="KW-0472">Membrane</keyword>
<evidence type="ECO:0000259" key="13">
    <source>
        <dbReference type="Pfam" id="PF21082"/>
    </source>
</evidence>
<feature type="transmembrane region" description="Helical" evidence="8">
    <location>
        <begin position="910"/>
        <end position="939"/>
    </location>
</feature>
<feature type="transmembrane region" description="Helical" evidence="8">
    <location>
        <begin position="838"/>
        <end position="857"/>
    </location>
</feature>
<comment type="caution">
    <text evidence="15">The sequence shown here is derived from an EMBL/GenBank/DDBJ whole genome shotgun (WGS) entry which is preliminary data.</text>
</comment>
<organism evidence="15 16">
    <name type="scientific">Photobacterium frigidiphilum</name>
    <dbReference type="NCBI Taxonomy" id="264736"/>
    <lineage>
        <taxon>Bacteria</taxon>
        <taxon>Pseudomonadati</taxon>
        <taxon>Pseudomonadota</taxon>
        <taxon>Gammaproteobacteria</taxon>
        <taxon>Vibrionales</taxon>
        <taxon>Vibrionaceae</taxon>
        <taxon>Photobacterium</taxon>
    </lineage>
</organism>
<evidence type="ECO:0000256" key="6">
    <source>
        <dbReference type="ARBA" id="ARBA00023136"/>
    </source>
</evidence>
<feature type="domain" description="Mechanosensitive ion channel transmembrane helices 2/3" evidence="14">
    <location>
        <begin position="885"/>
        <end position="925"/>
    </location>
</feature>
<name>A0A2T3JPV4_9GAMM</name>
<feature type="domain" description="Mechanosensitive ion channel MscS porin" evidence="12">
    <location>
        <begin position="36"/>
        <end position="269"/>
    </location>
</feature>
<reference evidence="15 16" key="1">
    <citation type="submission" date="2018-01" db="EMBL/GenBank/DDBJ databases">
        <title>Whole genome sequencing of Histamine producing bacteria.</title>
        <authorList>
            <person name="Butler K."/>
        </authorList>
    </citation>
    <scope>NUCLEOTIDE SEQUENCE [LARGE SCALE GENOMIC DNA]</scope>
    <source>
        <strain evidence="15 16">JCM 12947</strain>
    </source>
</reference>
<dbReference type="InterPro" id="IPR011066">
    <property type="entry name" value="MscS_channel_C_sf"/>
</dbReference>
<feature type="chain" id="PRO_5015747225" evidence="9">
    <location>
        <begin position="24"/>
        <end position="1102"/>
    </location>
</feature>
<feature type="transmembrane region" description="Helical" evidence="8">
    <location>
        <begin position="633"/>
        <end position="652"/>
    </location>
</feature>
<comment type="subcellular location">
    <subcellularLocation>
        <location evidence="1">Cell membrane</location>
        <topology evidence="1">Multi-pass membrane protein</topology>
    </subcellularLocation>
</comment>
<evidence type="ECO:0000256" key="3">
    <source>
        <dbReference type="ARBA" id="ARBA00022475"/>
    </source>
</evidence>
<evidence type="ECO:0000313" key="15">
    <source>
        <dbReference type="EMBL" id="PSU51068.1"/>
    </source>
</evidence>
<evidence type="ECO:0000256" key="4">
    <source>
        <dbReference type="ARBA" id="ARBA00022692"/>
    </source>
</evidence>
<feature type="transmembrane region" description="Helical" evidence="8">
    <location>
        <begin position="609"/>
        <end position="627"/>
    </location>
</feature>
<dbReference type="OrthoDB" id="9799209at2"/>
<dbReference type="InterPro" id="IPR024393">
    <property type="entry name" value="MscS_porin"/>
</dbReference>
<feature type="transmembrane region" description="Helical" evidence="8">
    <location>
        <begin position="710"/>
        <end position="725"/>
    </location>
</feature>
<dbReference type="Gene3D" id="2.30.30.60">
    <property type="match status" value="1"/>
</dbReference>
<dbReference type="PANTHER" id="PTHR30347">
    <property type="entry name" value="POTASSIUM CHANNEL RELATED"/>
    <property type="match status" value="1"/>
</dbReference>
<feature type="transmembrane region" description="Helical" evidence="8">
    <location>
        <begin position="480"/>
        <end position="499"/>
    </location>
</feature>
<dbReference type="Pfam" id="PF00924">
    <property type="entry name" value="MS_channel_2nd"/>
    <property type="match status" value="1"/>
</dbReference>
<evidence type="ECO:0000256" key="9">
    <source>
        <dbReference type="SAM" id="SignalP"/>
    </source>
</evidence>
<proteinExistence type="inferred from homology"/>
<dbReference type="PANTHER" id="PTHR30347:SF9">
    <property type="entry name" value="MINICONDUCTANCE MECHANOSENSITIVE CHANNEL MSCM"/>
    <property type="match status" value="1"/>
</dbReference>
<evidence type="ECO:0000259" key="14">
    <source>
        <dbReference type="Pfam" id="PF21088"/>
    </source>
</evidence>
<keyword evidence="7" id="KW-0175">Coiled coil</keyword>
<feature type="transmembrane region" description="Helical" evidence="8">
    <location>
        <begin position="677"/>
        <end position="698"/>
    </location>
</feature>
<evidence type="ECO:0000259" key="11">
    <source>
        <dbReference type="Pfam" id="PF12794"/>
    </source>
</evidence>
<dbReference type="Gene3D" id="3.30.70.100">
    <property type="match status" value="1"/>
</dbReference>
<feature type="domain" description="Mechanosensitive ion channel MscS" evidence="10">
    <location>
        <begin position="927"/>
        <end position="992"/>
    </location>
</feature>
<accession>A0A2T3JPV4</accession>
<feature type="domain" description="Mechanosensitive ion channel MscS C-terminal" evidence="13">
    <location>
        <begin position="1000"/>
        <end position="1083"/>
    </location>
</feature>
<feature type="signal peptide" evidence="9">
    <location>
        <begin position="1"/>
        <end position="23"/>
    </location>
</feature>
<dbReference type="GO" id="GO:0005886">
    <property type="term" value="C:plasma membrane"/>
    <property type="evidence" value="ECO:0007669"/>
    <property type="project" value="UniProtKB-SubCell"/>
</dbReference>
<dbReference type="InterPro" id="IPR006685">
    <property type="entry name" value="MscS_channel_2nd"/>
</dbReference>
<feature type="transmembrane region" description="Helical" evidence="8">
    <location>
        <begin position="558"/>
        <end position="578"/>
    </location>
</feature>
<keyword evidence="3" id="KW-1003">Cell membrane</keyword>
<evidence type="ECO:0000256" key="2">
    <source>
        <dbReference type="ARBA" id="ARBA00008017"/>
    </source>
</evidence>
<dbReference type="NCBIfam" id="NF008180">
    <property type="entry name" value="PRK10929.1"/>
    <property type="match status" value="1"/>
</dbReference>
<dbReference type="InterPro" id="IPR023408">
    <property type="entry name" value="MscS_beta-dom_sf"/>
</dbReference>
<dbReference type="InterPro" id="IPR010920">
    <property type="entry name" value="LSM_dom_sf"/>
</dbReference>